<comment type="caution">
    <text evidence="3">The sequence shown here is derived from an EMBL/GenBank/DDBJ whole genome shotgun (WGS) entry which is preliminary data.</text>
</comment>
<reference evidence="3 4" key="1">
    <citation type="submission" date="2022-06" db="EMBL/GenBank/DDBJ databases">
        <title>Genomic Encyclopedia of Archaeal and Bacterial Type Strains, Phase II (KMG-II): from individual species to whole genera.</title>
        <authorList>
            <person name="Goeker M."/>
        </authorList>
    </citation>
    <scope>NUCLEOTIDE SEQUENCE [LARGE SCALE GENOMIC DNA]</scope>
    <source>
        <strain evidence="3 4">DSM 44255</strain>
    </source>
</reference>
<protein>
    <submittedName>
        <fullName evidence="3">TIGR02679 family protein</fullName>
    </submittedName>
</protein>
<accession>A0ABT1ILL0</accession>
<feature type="domain" description="Conserved hypothetical protein CHP02679 N terminus" evidence="2">
    <location>
        <begin position="25"/>
        <end position="218"/>
    </location>
</feature>
<gene>
    <name evidence="3" type="ORF">LV75_005968</name>
</gene>
<evidence type="ECO:0000259" key="2">
    <source>
        <dbReference type="Pfam" id="PF11796"/>
    </source>
</evidence>
<dbReference type="InterPro" id="IPR024466">
    <property type="entry name" value="CHP02679_N"/>
</dbReference>
<feature type="domain" description="DUF2399" evidence="1">
    <location>
        <begin position="238"/>
        <end position="368"/>
    </location>
</feature>
<sequence>MTTHPDPGRPEFAVLWRQARTAVARGQVKLGYKAPDPAAASAVSAVIGRELTAGIGTTIVVADLDSRVRAVFSCGLGELLSSLFGESAGSVVAPAEADDILGAAVAAAGVSGGWVAAWVDQARRYAKISPAELAEVAPRAAAAIARLHLGEGAPAEWIVLSDLGLVRGTRLAGLVLRAAAVAHGAALPKSTVDERRLWERSGVLLDAVSTTVLTWGFPGCEARTDAGLPTHLTIRDTIPAGVSAFVCTSPVVVDNCIAAGVRYPVICLSGHLNPVARTILPKLHTAHIHSDFDAHGLLITHQALTLTNGTPWRMSADDYRAALTPGHDLLALGPDPLTAPWDPTLPEAMRAGWAIPEHILAPTLVADLLTFQGERPAPR</sequence>
<dbReference type="RefSeq" id="WP_253890626.1">
    <property type="nucleotide sequence ID" value="NZ_BAAAVB010000003.1"/>
</dbReference>
<dbReference type="EMBL" id="JAMTCO010000016">
    <property type="protein sequence ID" value="MCP2273439.1"/>
    <property type="molecule type" value="Genomic_DNA"/>
</dbReference>
<dbReference type="Pfam" id="PF11796">
    <property type="entry name" value="DUF3323"/>
    <property type="match status" value="1"/>
</dbReference>
<dbReference type="Proteomes" id="UP001205185">
    <property type="component" value="Unassembled WGS sequence"/>
</dbReference>
<organism evidence="3 4">
    <name type="scientific">Actinokineospora diospyrosa</name>
    <dbReference type="NCBI Taxonomy" id="103728"/>
    <lineage>
        <taxon>Bacteria</taxon>
        <taxon>Bacillati</taxon>
        <taxon>Actinomycetota</taxon>
        <taxon>Actinomycetes</taxon>
        <taxon>Pseudonocardiales</taxon>
        <taxon>Pseudonocardiaceae</taxon>
        <taxon>Actinokineospora</taxon>
    </lineage>
</organism>
<keyword evidence="4" id="KW-1185">Reference proteome</keyword>
<dbReference type="InterPro" id="IPR024465">
    <property type="entry name" value="DUF2399"/>
</dbReference>
<evidence type="ECO:0000313" key="3">
    <source>
        <dbReference type="EMBL" id="MCP2273439.1"/>
    </source>
</evidence>
<dbReference type="Pfam" id="PF09664">
    <property type="entry name" value="DUF2399"/>
    <property type="match status" value="1"/>
</dbReference>
<proteinExistence type="predicted"/>
<evidence type="ECO:0000313" key="4">
    <source>
        <dbReference type="Proteomes" id="UP001205185"/>
    </source>
</evidence>
<evidence type="ECO:0000259" key="1">
    <source>
        <dbReference type="Pfam" id="PF09664"/>
    </source>
</evidence>
<name>A0ABT1ILL0_9PSEU</name>